<organism evidence="1 2">
    <name type="scientific">Leucocoprinus leucothites</name>
    <dbReference type="NCBI Taxonomy" id="201217"/>
    <lineage>
        <taxon>Eukaryota</taxon>
        <taxon>Fungi</taxon>
        <taxon>Dikarya</taxon>
        <taxon>Basidiomycota</taxon>
        <taxon>Agaricomycotina</taxon>
        <taxon>Agaricomycetes</taxon>
        <taxon>Agaricomycetidae</taxon>
        <taxon>Agaricales</taxon>
        <taxon>Agaricineae</taxon>
        <taxon>Agaricaceae</taxon>
        <taxon>Leucocoprinus</taxon>
    </lineage>
</organism>
<dbReference type="AlphaFoldDB" id="A0A8H5LMF7"/>
<keyword evidence="2" id="KW-1185">Reference proteome</keyword>
<evidence type="ECO:0000313" key="1">
    <source>
        <dbReference type="EMBL" id="KAF5362484.1"/>
    </source>
</evidence>
<reference evidence="1 2" key="1">
    <citation type="journal article" date="2020" name="ISME J.">
        <title>Uncovering the hidden diversity of litter-decomposition mechanisms in mushroom-forming fungi.</title>
        <authorList>
            <person name="Floudas D."/>
            <person name="Bentzer J."/>
            <person name="Ahren D."/>
            <person name="Johansson T."/>
            <person name="Persson P."/>
            <person name="Tunlid A."/>
        </authorList>
    </citation>
    <scope>NUCLEOTIDE SEQUENCE [LARGE SCALE GENOMIC DNA]</scope>
    <source>
        <strain evidence="1 2">CBS 146.42</strain>
    </source>
</reference>
<gene>
    <name evidence="1" type="ORF">D9756_002714</name>
</gene>
<evidence type="ECO:0000313" key="2">
    <source>
        <dbReference type="Proteomes" id="UP000559027"/>
    </source>
</evidence>
<accession>A0A8H5LMF7</accession>
<dbReference type="Gene3D" id="3.80.10.10">
    <property type="entry name" value="Ribonuclease Inhibitor"/>
    <property type="match status" value="1"/>
</dbReference>
<dbReference type="Proteomes" id="UP000559027">
    <property type="component" value="Unassembled WGS sequence"/>
</dbReference>
<proteinExistence type="predicted"/>
<comment type="caution">
    <text evidence="1">The sequence shown here is derived from an EMBL/GenBank/DDBJ whole genome shotgun (WGS) entry which is preliminary data.</text>
</comment>
<protein>
    <recommendedName>
        <fullName evidence="3">F-box domain-containing protein</fullName>
    </recommendedName>
</protein>
<dbReference type="EMBL" id="JAACJO010000002">
    <property type="protein sequence ID" value="KAF5362484.1"/>
    <property type="molecule type" value="Genomic_DNA"/>
</dbReference>
<dbReference type="InterPro" id="IPR032675">
    <property type="entry name" value="LRR_dom_sf"/>
</dbReference>
<sequence length="551" mass="63343">MTNIMRGDITYALKEIRSYQQKGRAFGTMDPASLLRLPPEILDGILALIDNHEDILSFALANKKCSEFAIPRHTQYRILRIRHPYPQLWAHLAQRADLASLITHVHIADNNTLLFTERKPSTLVPQSDGQNPLDETVRILNICKAINNMKSLRSFIWELHMRYRRPTLLPEHEDSILRTLRKRKTLEYLALIGPFGSHAQSYSHDPESKLYPLWRFGNLKFLNLLGDAWVRPAVTYHVLRLLANLPHLEHLVIPLEFFHLHRLTFPSLKALRLQLLTGASASLDLTRSQFIERHTTLEHLCWFPLALPSLTPEALPNLKGLSTTRHVVECLASVAPPPPTPSSLSFAVFQNLPSITEDPREMNTVLPTPSGTIRRPIECLDVRSLDARSLLDFHQYFLDSRKLRKLKLHTFYDVSDVCQVGDTFPEVTWLWLPNAHLPSGSAHPKAIELEDLYTIVSHFPHLEVLRGQAAWTGAGYEFDQMHHAIFQLATMLPNLRQLDHSGFDEHRQAFKRIEIQREIVVEDGQEVEHLNYKVVKPKLRDTWDIFDGSFD</sequence>
<dbReference type="OrthoDB" id="3249214at2759"/>
<evidence type="ECO:0008006" key="3">
    <source>
        <dbReference type="Google" id="ProtNLM"/>
    </source>
</evidence>
<name>A0A8H5LMF7_9AGAR</name>